<name>A0A2G5D9X4_AQUCA</name>
<reference evidence="1 2" key="1">
    <citation type="submission" date="2017-09" db="EMBL/GenBank/DDBJ databases">
        <title>WGS assembly of Aquilegia coerulea Goldsmith.</title>
        <authorList>
            <person name="Hodges S."/>
            <person name="Kramer E."/>
            <person name="Nordborg M."/>
            <person name="Tomkins J."/>
            <person name="Borevitz J."/>
            <person name="Derieg N."/>
            <person name="Yan J."/>
            <person name="Mihaltcheva S."/>
            <person name="Hayes R.D."/>
            <person name="Rokhsar D."/>
        </authorList>
    </citation>
    <scope>NUCLEOTIDE SEQUENCE [LARGE SCALE GENOMIC DNA]</scope>
    <source>
        <strain evidence="2">cv. Goldsmith</strain>
    </source>
</reference>
<dbReference type="InParanoid" id="A0A2G5D9X4"/>
<keyword evidence="2" id="KW-1185">Reference proteome</keyword>
<sequence length="73" mass="8064">MILDGIKLALQWASRKLFNVGISHTSFYTLGSELSSLVHPVNSYFVVCPNETTGLCVPLLHEIPPSISNYSEK</sequence>
<organism evidence="1 2">
    <name type="scientific">Aquilegia coerulea</name>
    <name type="common">Rocky mountain columbine</name>
    <dbReference type="NCBI Taxonomy" id="218851"/>
    <lineage>
        <taxon>Eukaryota</taxon>
        <taxon>Viridiplantae</taxon>
        <taxon>Streptophyta</taxon>
        <taxon>Embryophyta</taxon>
        <taxon>Tracheophyta</taxon>
        <taxon>Spermatophyta</taxon>
        <taxon>Magnoliopsida</taxon>
        <taxon>Ranunculales</taxon>
        <taxon>Ranunculaceae</taxon>
        <taxon>Thalictroideae</taxon>
        <taxon>Aquilegia</taxon>
    </lineage>
</organism>
<evidence type="ECO:0000313" key="1">
    <source>
        <dbReference type="EMBL" id="PIA40310.1"/>
    </source>
</evidence>
<dbReference type="EMBL" id="KZ305042">
    <property type="protein sequence ID" value="PIA40310.1"/>
    <property type="molecule type" value="Genomic_DNA"/>
</dbReference>
<proteinExistence type="predicted"/>
<evidence type="ECO:0000313" key="2">
    <source>
        <dbReference type="Proteomes" id="UP000230069"/>
    </source>
</evidence>
<dbReference type="OrthoDB" id="4115at2759"/>
<protein>
    <submittedName>
        <fullName evidence="1">Uncharacterized protein</fullName>
    </submittedName>
</protein>
<dbReference type="Proteomes" id="UP000230069">
    <property type="component" value="Unassembled WGS sequence"/>
</dbReference>
<dbReference type="AlphaFoldDB" id="A0A2G5D9X4"/>
<accession>A0A2G5D9X4</accession>
<gene>
    <name evidence="1" type="ORF">AQUCO_02500184v1</name>
</gene>